<dbReference type="AlphaFoldDB" id="A0AAQ3Q5S0"/>
<organism evidence="1 2">
    <name type="scientific">Canna indica</name>
    <name type="common">Indian-shot</name>
    <dbReference type="NCBI Taxonomy" id="4628"/>
    <lineage>
        <taxon>Eukaryota</taxon>
        <taxon>Viridiplantae</taxon>
        <taxon>Streptophyta</taxon>
        <taxon>Embryophyta</taxon>
        <taxon>Tracheophyta</taxon>
        <taxon>Spermatophyta</taxon>
        <taxon>Magnoliopsida</taxon>
        <taxon>Liliopsida</taxon>
        <taxon>Zingiberales</taxon>
        <taxon>Cannaceae</taxon>
        <taxon>Canna</taxon>
    </lineage>
</organism>
<dbReference type="EMBL" id="CP136891">
    <property type="protein sequence ID" value="WOK97525.1"/>
    <property type="molecule type" value="Genomic_DNA"/>
</dbReference>
<sequence length="174" mass="19902">MEEERCASIVQKFPGPGFRHHLHALLSRFPISRQCLTFLLHLHRPAFLCRSCLHPLEPQNDAVGESESSYRRDSSPRFACVAAPNYLPISISDTESVQETANSIVSGGITYVTYLFTTRIRPAAANERKRERERWDITMRLTMGVVPPQMMTMEITTTVKSYVSTFCNHIKYIH</sequence>
<reference evidence="1 2" key="1">
    <citation type="submission" date="2023-10" db="EMBL/GenBank/DDBJ databases">
        <title>Chromosome-scale genome assembly provides insights into flower coloration mechanisms of Canna indica.</title>
        <authorList>
            <person name="Li C."/>
        </authorList>
    </citation>
    <scope>NUCLEOTIDE SEQUENCE [LARGE SCALE GENOMIC DNA]</scope>
    <source>
        <tissue evidence="1">Flower</tissue>
    </source>
</reference>
<gene>
    <name evidence="1" type="ORF">Cni_G06233</name>
</gene>
<evidence type="ECO:0000313" key="2">
    <source>
        <dbReference type="Proteomes" id="UP001327560"/>
    </source>
</evidence>
<keyword evidence="2" id="KW-1185">Reference proteome</keyword>
<evidence type="ECO:0000313" key="1">
    <source>
        <dbReference type="EMBL" id="WOK97525.1"/>
    </source>
</evidence>
<name>A0AAQ3Q5S0_9LILI</name>
<accession>A0AAQ3Q5S0</accession>
<protein>
    <submittedName>
        <fullName evidence="1">Uncharacterized protein</fullName>
    </submittedName>
</protein>
<dbReference type="Proteomes" id="UP001327560">
    <property type="component" value="Chromosome 2"/>
</dbReference>
<proteinExistence type="predicted"/>